<evidence type="ECO:0000313" key="2">
    <source>
        <dbReference type="Proteomes" id="UP001062846"/>
    </source>
</evidence>
<sequence>MSSLDSRNFEEGQSSQPVSLAVNVSSGTYSSHGNNLSRNGTKVSDVLPSSDVVSAGASSKQLPFSNNQNPIDVGVIESEGTCRSFSLDEVLIATNNFDDALVIGIGGFGKVYEGFIDDSGTMVAIKRLNAESKQGAGEFWMEVKMLSKLRHANLVALIGYCNERQEMILVYEYLALGTLADHLYKLKTTKSNTSFSPLSWEKRLDMCIGAARGLDHLHSGTSQSFIHRDVKSTNILIDENWEAKISDFGLSKGSTNHSITHICTEVKGTFGYLDPDYFRTLRLTVKSDVYAFGVVLLEVLCGRPALDRKLSEEQMNLAHWAQRCIKEGKLAKVIDPSLSGQIAQPCLKSFVVLAKNCLRESPRSRPPMAEVLERLELALLSQQRGRTKGIMTKAFQSMMDKWLRERKDNSSSSGQSNDLLSSRMNNANEINMQIDLVEEQNMQIEPPNGYQKGSKASAPVKPVVQKEVPPIEVPALSLAELKEKTDNFGWKSLISRGSYARLYYASLSDGKAVAIKMVEFAAEPKSNVEFLTQVSMVSKPKHENLVELLGYRVEGNVRALEYEFATMGSLHDVLHGRKGVQGAQPGPVRAGLDSTARSCGRTMCMQYESEFRPNMSNVVKYLQPLLRSSAPPPPHDV</sequence>
<name>A0ACC0PQ90_RHOML</name>
<accession>A0ACC0PQ90</accession>
<proteinExistence type="predicted"/>
<comment type="caution">
    <text evidence="1">The sequence shown here is derived from an EMBL/GenBank/DDBJ whole genome shotgun (WGS) entry which is preliminary data.</text>
</comment>
<organism evidence="1 2">
    <name type="scientific">Rhododendron molle</name>
    <name type="common">Chinese azalea</name>
    <name type="synonym">Azalea mollis</name>
    <dbReference type="NCBI Taxonomy" id="49168"/>
    <lineage>
        <taxon>Eukaryota</taxon>
        <taxon>Viridiplantae</taxon>
        <taxon>Streptophyta</taxon>
        <taxon>Embryophyta</taxon>
        <taxon>Tracheophyta</taxon>
        <taxon>Spermatophyta</taxon>
        <taxon>Magnoliopsida</taxon>
        <taxon>eudicotyledons</taxon>
        <taxon>Gunneridae</taxon>
        <taxon>Pentapetalae</taxon>
        <taxon>asterids</taxon>
        <taxon>Ericales</taxon>
        <taxon>Ericaceae</taxon>
        <taxon>Ericoideae</taxon>
        <taxon>Rhodoreae</taxon>
        <taxon>Rhododendron</taxon>
    </lineage>
</organism>
<dbReference type="EMBL" id="CM046389">
    <property type="protein sequence ID" value="KAI8566968.1"/>
    <property type="molecule type" value="Genomic_DNA"/>
</dbReference>
<evidence type="ECO:0000313" key="1">
    <source>
        <dbReference type="EMBL" id="KAI8566968.1"/>
    </source>
</evidence>
<gene>
    <name evidence="1" type="ORF">RHMOL_Rhmol02G0084400</name>
</gene>
<dbReference type="Proteomes" id="UP001062846">
    <property type="component" value="Chromosome 2"/>
</dbReference>
<reference evidence="1" key="1">
    <citation type="submission" date="2022-02" db="EMBL/GenBank/DDBJ databases">
        <title>Plant Genome Project.</title>
        <authorList>
            <person name="Zhang R.-G."/>
        </authorList>
    </citation>
    <scope>NUCLEOTIDE SEQUENCE</scope>
    <source>
        <strain evidence="1">AT1</strain>
    </source>
</reference>
<protein>
    <submittedName>
        <fullName evidence="1">Uncharacterized protein</fullName>
    </submittedName>
</protein>
<keyword evidence="2" id="KW-1185">Reference proteome</keyword>